<accession>A0A9I9CUF6</accession>
<reference evidence="2" key="1">
    <citation type="submission" date="2023-03" db="UniProtKB">
        <authorList>
            <consortium name="EnsemblPlants"/>
        </authorList>
    </citation>
    <scope>IDENTIFICATION</scope>
</reference>
<feature type="compositionally biased region" description="Basic and acidic residues" evidence="1">
    <location>
        <begin position="24"/>
        <end position="40"/>
    </location>
</feature>
<organism evidence="2">
    <name type="scientific">Cucumis melo</name>
    <name type="common">Muskmelon</name>
    <dbReference type="NCBI Taxonomy" id="3656"/>
    <lineage>
        <taxon>Eukaryota</taxon>
        <taxon>Viridiplantae</taxon>
        <taxon>Streptophyta</taxon>
        <taxon>Embryophyta</taxon>
        <taxon>Tracheophyta</taxon>
        <taxon>Spermatophyta</taxon>
        <taxon>Magnoliopsida</taxon>
        <taxon>eudicotyledons</taxon>
        <taxon>Gunneridae</taxon>
        <taxon>Pentapetalae</taxon>
        <taxon>rosids</taxon>
        <taxon>fabids</taxon>
        <taxon>Cucurbitales</taxon>
        <taxon>Cucurbitaceae</taxon>
        <taxon>Benincaseae</taxon>
        <taxon>Cucumis</taxon>
    </lineage>
</organism>
<dbReference type="Gramene" id="MELO3C008651.2.1">
    <property type="protein sequence ID" value="MELO3C008651.2.1"/>
    <property type="gene ID" value="MELO3C008651.2"/>
</dbReference>
<dbReference type="AlphaFoldDB" id="A0A9I9CUF6"/>
<evidence type="ECO:0000256" key="1">
    <source>
        <dbReference type="SAM" id="MobiDB-lite"/>
    </source>
</evidence>
<proteinExistence type="predicted"/>
<dbReference type="EnsemblPlants" id="MELO3C008651.2.1">
    <property type="protein sequence ID" value="MELO3C008651.2.1"/>
    <property type="gene ID" value="MELO3C008651.2"/>
</dbReference>
<protein>
    <submittedName>
        <fullName evidence="2">Uncharacterized protein</fullName>
    </submittedName>
</protein>
<sequence length="40" mass="4406">MFKERKLGWGCSATFEDGDINGSSDRRRSGRGDGNGDRDV</sequence>
<name>A0A9I9CUF6_CUCME</name>
<evidence type="ECO:0000313" key="2">
    <source>
        <dbReference type="EnsemblPlants" id="MELO3C008651.2.1"/>
    </source>
</evidence>
<feature type="region of interest" description="Disordered" evidence="1">
    <location>
        <begin position="15"/>
        <end position="40"/>
    </location>
</feature>